<evidence type="ECO:0000256" key="4">
    <source>
        <dbReference type="ARBA" id="ARBA00022448"/>
    </source>
</evidence>
<dbReference type="Pfam" id="PF00482">
    <property type="entry name" value="T2SSF"/>
    <property type="match status" value="2"/>
</dbReference>
<dbReference type="PROSITE" id="PS00874">
    <property type="entry name" value="T2SP_F"/>
    <property type="match status" value="1"/>
</dbReference>
<evidence type="ECO:0000259" key="12">
    <source>
        <dbReference type="Pfam" id="PF00482"/>
    </source>
</evidence>
<dbReference type="OrthoDB" id="9805682at2"/>
<keyword evidence="7 11" id="KW-1133">Transmembrane helix</keyword>
<sequence length="396" mass="43662">MASYRAKVFSEETGLVRRQVDATSRSEAQASLQRAGFRVVSIAESDRWRVSGALFAKRLDHTRFAQEVYTLLDAGLSLTEALQALRRYDVGDEAEAIQRVLSALRSGKRFSCAIEEARPSVPPLLVGLVSASEQTGNLSEALGRYVAYREKVDGVRKRLFTALIYPALLMSVGVLVVIFLLGFVVPRFASAYEGVVQNVPLVSRLMIEWAAMVRENGNWLLAGTFVGVFVMVSRARRALARRGLAGVVAWQPTLRARTRDYDLSRFYRTVGLQMLGGIPVVRALEMAADLLHGADRDAVEMSVADLRGGLSITDALTKRGLAPPVVSDLLRVGEQSGQLGPRMLRIADFLDESVSRWMEAFTRLFEPLVMLGLGIFVAGIVVLLYLPLFELAENIR</sequence>
<dbReference type="EMBL" id="SSOD01000029">
    <property type="protein sequence ID" value="THF54778.1"/>
    <property type="molecule type" value="Genomic_DNA"/>
</dbReference>
<feature type="domain" description="Type II secretion system protein GspF" evidence="12">
    <location>
        <begin position="266"/>
        <end position="387"/>
    </location>
</feature>
<feature type="transmembrane region" description="Helical" evidence="11">
    <location>
        <begin position="216"/>
        <end position="232"/>
    </location>
</feature>
<dbReference type="InterPro" id="IPR018076">
    <property type="entry name" value="T2SS_GspF_dom"/>
</dbReference>
<feature type="transmembrane region" description="Helical" evidence="11">
    <location>
        <begin position="368"/>
        <end position="388"/>
    </location>
</feature>
<evidence type="ECO:0000256" key="9">
    <source>
        <dbReference type="ARBA" id="ARBA00030750"/>
    </source>
</evidence>
<comment type="caution">
    <text evidence="13">The sequence shown here is derived from an EMBL/GenBank/DDBJ whole genome shotgun (WGS) entry which is preliminary data.</text>
</comment>
<dbReference type="InterPro" id="IPR001992">
    <property type="entry name" value="T2SS_GspF/T4SS_PilC_CS"/>
</dbReference>
<gene>
    <name evidence="13" type="ORF">E6O51_21400</name>
</gene>
<dbReference type="AlphaFoldDB" id="A0A4S4A7N4"/>
<evidence type="ECO:0000256" key="2">
    <source>
        <dbReference type="ARBA" id="ARBA00004651"/>
    </source>
</evidence>
<evidence type="ECO:0000313" key="13">
    <source>
        <dbReference type="EMBL" id="THF54778.1"/>
    </source>
</evidence>
<dbReference type="PANTHER" id="PTHR30012:SF0">
    <property type="entry name" value="TYPE II SECRETION SYSTEM PROTEIN F-RELATED"/>
    <property type="match status" value="1"/>
</dbReference>
<evidence type="ECO:0000256" key="1">
    <source>
        <dbReference type="ARBA" id="ARBA00002684"/>
    </source>
</evidence>
<reference evidence="13 14" key="1">
    <citation type="submission" date="2019-04" db="EMBL/GenBank/DDBJ databases">
        <title>Azoarcus rhizosphaerae sp. nov. isolated from rhizosphere of Ficus religiosa.</title>
        <authorList>
            <person name="Lin S.-Y."/>
            <person name="Hameed A."/>
            <person name="Hsu Y.-H."/>
            <person name="Young C.-C."/>
        </authorList>
    </citation>
    <scope>NUCLEOTIDE SEQUENCE [LARGE SCALE GENOMIC DNA]</scope>
    <source>
        <strain evidence="13 14">CC-YHH848</strain>
    </source>
</reference>
<dbReference type="InterPro" id="IPR003004">
    <property type="entry name" value="GspF/PilC"/>
</dbReference>
<organism evidence="13 14">
    <name type="scientific">Pseudothauera rhizosphaerae</name>
    <dbReference type="NCBI Taxonomy" id="2565932"/>
    <lineage>
        <taxon>Bacteria</taxon>
        <taxon>Pseudomonadati</taxon>
        <taxon>Pseudomonadota</taxon>
        <taxon>Betaproteobacteria</taxon>
        <taxon>Rhodocyclales</taxon>
        <taxon>Zoogloeaceae</taxon>
        <taxon>Pseudothauera</taxon>
    </lineage>
</organism>
<evidence type="ECO:0000256" key="7">
    <source>
        <dbReference type="ARBA" id="ARBA00022989"/>
    </source>
</evidence>
<proteinExistence type="inferred from homology"/>
<evidence type="ECO:0000256" key="11">
    <source>
        <dbReference type="SAM" id="Phobius"/>
    </source>
</evidence>
<dbReference type="Gene3D" id="1.20.81.30">
    <property type="entry name" value="Type II secretion system (T2SS), domain F"/>
    <property type="match status" value="2"/>
</dbReference>
<dbReference type="Proteomes" id="UP000307956">
    <property type="component" value="Unassembled WGS sequence"/>
</dbReference>
<evidence type="ECO:0000313" key="14">
    <source>
        <dbReference type="Proteomes" id="UP000307956"/>
    </source>
</evidence>
<dbReference type="RefSeq" id="WP_136387066.1">
    <property type="nucleotide sequence ID" value="NZ_SSOD01000029.1"/>
</dbReference>
<dbReference type="InterPro" id="IPR042094">
    <property type="entry name" value="T2SS_GspF_sf"/>
</dbReference>
<comment type="subcellular location">
    <subcellularLocation>
        <location evidence="10">Cell inner membrane</location>
        <topology evidence="10">Multi-pass membrane protein</topology>
    </subcellularLocation>
    <subcellularLocation>
        <location evidence="2">Cell membrane</location>
        <topology evidence="2">Multi-pass membrane protein</topology>
    </subcellularLocation>
</comment>
<comment type="function">
    <text evidence="1">Component of the type II secretion system inner membrane complex required for the energy-dependent secretion of extracellular factors such as proteases and toxins from the periplasm.</text>
</comment>
<accession>A0A4S4A7N4</accession>
<comment type="similarity">
    <text evidence="3 10">Belongs to the GSP F family.</text>
</comment>
<evidence type="ECO:0000256" key="3">
    <source>
        <dbReference type="ARBA" id="ARBA00005745"/>
    </source>
</evidence>
<evidence type="ECO:0000256" key="5">
    <source>
        <dbReference type="ARBA" id="ARBA00022475"/>
    </source>
</evidence>
<evidence type="ECO:0000256" key="10">
    <source>
        <dbReference type="RuleBase" id="RU003923"/>
    </source>
</evidence>
<keyword evidence="4 10" id="KW-0813">Transport</keyword>
<feature type="transmembrane region" description="Helical" evidence="11">
    <location>
        <begin position="159"/>
        <end position="185"/>
    </location>
</feature>
<dbReference type="GO" id="GO:0009306">
    <property type="term" value="P:protein secretion"/>
    <property type="evidence" value="ECO:0007669"/>
    <property type="project" value="InterPro"/>
</dbReference>
<dbReference type="PRINTS" id="PR00812">
    <property type="entry name" value="BCTERIALGSPF"/>
</dbReference>
<feature type="domain" description="Type II secretion system protein GspF" evidence="12">
    <location>
        <begin position="64"/>
        <end position="186"/>
    </location>
</feature>
<protein>
    <recommendedName>
        <fullName evidence="9">General secretion pathway protein F</fullName>
    </recommendedName>
</protein>
<keyword evidence="8 11" id="KW-0472">Membrane</keyword>
<name>A0A4S4A7N4_9RHOO</name>
<evidence type="ECO:0000256" key="6">
    <source>
        <dbReference type="ARBA" id="ARBA00022692"/>
    </source>
</evidence>
<keyword evidence="14" id="KW-1185">Reference proteome</keyword>
<keyword evidence="5" id="KW-1003">Cell membrane</keyword>
<dbReference type="PANTHER" id="PTHR30012">
    <property type="entry name" value="GENERAL SECRETION PATHWAY PROTEIN"/>
    <property type="match status" value="1"/>
</dbReference>
<keyword evidence="6 10" id="KW-0812">Transmembrane</keyword>
<evidence type="ECO:0000256" key="8">
    <source>
        <dbReference type="ARBA" id="ARBA00023136"/>
    </source>
</evidence>
<dbReference type="GO" id="GO:0005886">
    <property type="term" value="C:plasma membrane"/>
    <property type="evidence" value="ECO:0007669"/>
    <property type="project" value="UniProtKB-SubCell"/>
</dbReference>